<dbReference type="STRING" id="200324.A0A2N5VWE5"/>
<feature type="compositionally biased region" description="Polar residues" evidence="1">
    <location>
        <begin position="1"/>
        <end position="17"/>
    </location>
</feature>
<dbReference type="Proteomes" id="UP000235392">
    <property type="component" value="Unassembled WGS sequence"/>
</dbReference>
<evidence type="ECO:0000313" key="4">
    <source>
        <dbReference type="Proteomes" id="UP000235388"/>
    </source>
</evidence>
<dbReference type="Proteomes" id="UP000235388">
    <property type="component" value="Unassembled WGS sequence"/>
</dbReference>
<feature type="region of interest" description="Disordered" evidence="1">
    <location>
        <begin position="1"/>
        <end position="20"/>
    </location>
</feature>
<dbReference type="OrthoDB" id="2507187at2759"/>
<dbReference type="EMBL" id="PGCJ01000047">
    <property type="protein sequence ID" value="PLW54319.1"/>
    <property type="molecule type" value="Genomic_DNA"/>
</dbReference>
<accession>A0A2N5VWE5</accession>
<evidence type="ECO:0000313" key="2">
    <source>
        <dbReference type="EMBL" id="PLW48668.1"/>
    </source>
</evidence>
<keyword evidence="4" id="KW-1185">Reference proteome</keyword>
<protein>
    <submittedName>
        <fullName evidence="3">Uncharacterized protein</fullName>
    </submittedName>
</protein>
<dbReference type="AlphaFoldDB" id="A0A2N5VWE5"/>
<dbReference type="PANTHER" id="PTHR33266:SF1">
    <property type="entry name" value="F-BOX DOMAIN-CONTAINING PROTEIN"/>
    <property type="match status" value="1"/>
</dbReference>
<organism evidence="3 4">
    <name type="scientific">Puccinia coronata f. sp. avenae</name>
    <dbReference type="NCBI Taxonomy" id="200324"/>
    <lineage>
        <taxon>Eukaryota</taxon>
        <taxon>Fungi</taxon>
        <taxon>Dikarya</taxon>
        <taxon>Basidiomycota</taxon>
        <taxon>Pucciniomycotina</taxon>
        <taxon>Pucciniomycetes</taxon>
        <taxon>Pucciniales</taxon>
        <taxon>Pucciniaceae</taxon>
        <taxon>Puccinia</taxon>
    </lineage>
</organism>
<reference evidence="4 5" key="1">
    <citation type="submission" date="2017-11" db="EMBL/GenBank/DDBJ databases">
        <title>De novo assembly and phasing of dikaryotic genomes from two isolates of Puccinia coronata f. sp. avenae, the causal agent of oat crown rust.</title>
        <authorList>
            <person name="Miller M.E."/>
            <person name="Zhang Y."/>
            <person name="Omidvar V."/>
            <person name="Sperschneider J."/>
            <person name="Schwessinger B."/>
            <person name="Raley C."/>
            <person name="Palmer J.M."/>
            <person name="Garnica D."/>
            <person name="Upadhyaya N."/>
            <person name="Rathjen J."/>
            <person name="Taylor J.M."/>
            <person name="Park R.F."/>
            <person name="Dodds P.N."/>
            <person name="Hirsch C.D."/>
            <person name="Kianian S.F."/>
            <person name="Figueroa M."/>
        </authorList>
    </citation>
    <scope>NUCLEOTIDE SEQUENCE [LARGE SCALE GENOMIC DNA]</scope>
    <source>
        <strain evidence="3">12NC29</strain>
        <strain evidence="2">12SD80</strain>
    </source>
</reference>
<dbReference type="InterPro" id="IPR027417">
    <property type="entry name" value="P-loop_NTPase"/>
</dbReference>
<name>A0A2N5VWE5_9BASI</name>
<evidence type="ECO:0000313" key="3">
    <source>
        <dbReference type="EMBL" id="PLW54319.1"/>
    </source>
</evidence>
<comment type="caution">
    <text evidence="3">The sequence shown here is derived from an EMBL/GenBank/DDBJ whole genome shotgun (WGS) entry which is preliminary data.</text>
</comment>
<dbReference type="EMBL" id="PGCI01000022">
    <property type="protein sequence ID" value="PLW48668.1"/>
    <property type="molecule type" value="Genomic_DNA"/>
</dbReference>
<gene>
    <name evidence="3" type="ORF">PCANC_04896</name>
    <name evidence="2" type="ORF">PCASD_03379</name>
</gene>
<dbReference type="SUPFAM" id="SSF52540">
    <property type="entry name" value="P-loop containing nucleoside triphosphate hydrolases"/>
    <property type="match status" value="1"/>
</dbReference>
<evidence type="ECO:0000313" key="5">
    <source>
        <dbReference type="Proteomes" id="UP000235392"/>
    </source>
</evidence>
<proteinExistence type="predicted"/>
<dbReference type="PANTHER" id="PTHR33266">
    <property type="entry name" value="CHROMOSOME 15, WHOLE GENOME SHOTGUN SEQUENCE"/>
    <property type="match status" value="1"/>
</dbReference>
<sequence>MTAQENQAQQSTTSDPPSRSVELKRRATLLYSSLHVQDVQFCQFAEEAGDDLAATFLEKIEEFFTALHSDDYLYRDVVMGFVSGSMPLPPAWTRTLQMLQAEPNSREEKQVAELAFLRRYPDLFSEEQFDLQAKIESLGKSLTAGRSYLEAKIKRTILNLDLITQGYNSAYVGHDDIITPIINTLESYTQSWQSRLYFAPYTCLIGPTMIGKSRLLMELAKEVCVMNICLRDHGSSGEPPRSPLADDMLPKSCSDDYYTRLIAAVLSVTIRYFENVQANDTEKYNKWSKYHTTTQFQSNVQKEMNSPSYANMKKDTPISALQHLCFAAAAVKKSAVLKDSALRVLLAIDEASAMLEAPEDRDISMFRLFRRAMRKIPQDSGIFVILVDTTSRVANFSPAAREDRSSRALGPRGKI</sequence>
<evidence type="ECO:0000256" key="1">
    <source>
        <dbReference type="SAM" id="MobiDB-lite"/>
    </source>
</evidence>